<dbReference type="CDD" id="cd00170">
    <property type="entry name" value="SEC14"/>
    <property type="match status" value="1"/>
</dbReference>
<name>A0A5M3MXV4_CONPW</name>
<dbReference type="RefSeq" id="XP_007765798.1">
    <property type="nucleotide sequence ID" value="XM_007767608.1"/>
</dbReference>
<dbReference type="SMART" id="SM00516">
    <property type="entry name" value="SEC14"/>
    <property type="match status" value="1"/>
</dbReference>
<dbReference type="PANTHER" id="PTHR45824:SF29">
    <property type="entry name" value="GH16843P"/>
    <property type="match status" value="1"/>
</dbReference>
<dbReference type="Pfam" id="PF00650">
    <property type="entry name" value="CRAL_TRIO"/>
    <property type="match status" value="1"/>
</dbReference>
<evidence type="ECO:0000313" key="4">
    <source>
        <dbReference type="Proteomes" id="UP000053558"/>
    </source>
</evidence>
<proteinExistence type="predicted"/>
<gene>
    <name evidence="3" type="ORF">CONPUDRAFT_151001</name>
</gene>
<dbReference type="Pfam" id="PF03765">
    <property type="entry name" value="CRAL_TRIO_N"/>
    <property type="match status" value="1"/>
</dbReference>
<evidence type="ECO:0000313" key="3">
    <source>
        <dbReference type="EMBL" id="EIW83952.1"/>
    </source>
</evidence>
<dbReference type="PANTHER" id="PTHR45824">
    <property type="entry name" value="GH16843P"/>
    <property type="match status" value="1"/>
</dbReference>
<dbReference type="SUPFAM" id="SSF52087">
    <property type="entry name" value="CRAL/TRIO domain"/>
    <property type="match status" value="1"/>
</dbReference>
<dbReference type="KEGG" id="cput:CONPUDRAFT_151001"/>
<dbReference type="GO" id="GO:0008526">
    <property type="term" value="F:phosphatidylinositol transfer activity"/>
    <property type="evidence" value="ECO:0007669"/>
    <property type="project" value="TreeGrafter"/>
</dbReference>
<dbReference type="OMA" id="DHYTETI"/>
<accession>A0A5M3MXV4</accession>
<reference evidence="4" key="1">
    <citation type="journal article" date="2012" name="Science">
        <title>The Paleozoic origin of enzymatic lignin decomposition reconstructed from 31 fungal genomes.</title>
        <authorList>
            <person name="Floudas D."/>
            <person name="Binder M."/>
            <person name="Riley R."/>
            <person name="Barry K."/>
            <person name="Blanchette R.A."/>
            <person name="Henrissat B."/>
            <person name="Martinez A.T."/>
            <person name="Otillar R."/>
            <person name="Spatafora J.W."/>
            <person name="Yadav J.S."/>
            <person name="Aerts A."/>
            <person name="Benoit I."/>
            <person name="Boyd A."/>
            <person name="Carlson A."/>
            <person name="Copeland A."/>
            <person name="Coutinho P.M."/>
            <person name="de Vries R.P."/>
            <person name="Ferreira P."/>
            <person name="Findley K."/>
            <person name="Foster B."/>
            <person name="Gaskell J."/>
            <person name="Glotzer D."/>
            <person name="Gorecki P."/>
            <person name="Heitman J."/>
            <person name="Hesse C."/>
            <person name="Hori C."/>
            <person name="Igarashi K."/>
            <person name="Jurgens J.A."/>
            <person name="Kallen N."/>
            <person name="Kersten P."/>
            <person name="Kohler A."/>
            <person name="Kuees U."/>
            <person name="Kumar T.K.A."/>
            <person name="Kuo A."/>
            <person name="LaButti K."/>
            <person name="Larrondo L.F."/>
            <person name="Lindquist E."/>
            <person name="Ling A."/>
            <person name="Lombard V."/>
            <person name="Lucas S."/>
            <person name="Lundell T."/>
            <person name="Martin R."/>
            <person name="McLaughlin D.J."/>
            <person name="Morgenstern I."/>
            <person name="Morin E."/>
            <person name="Murat C."/>
            <person name="Nagy L.G."/>
            <person name="Nolan M."/>
            <person name="Ohm R.A."/>
            <person name="Patyshakuliyeva A."/>
            <person name="Rokas A."/>
            <person name="Ruiz-Duenas F.J."/>
            <person name="Sabat G."/>
            <person name="Salamov A."/>
            <person name="Samejima M."/>
            <person name="Schmutz J."/>
            <person name="Slot J.C."/>
            <person name="St John F."/>
            <person name="Stenlid J."/>
            <person name="Sun H."/>
            <person name="Sun S."/>
            <person name="Syed K."/>
            <person name="Tsang A."/>
            <person name="Wiebenga A."/>
            <person name="Young D."/>
            <person name="Pisabarro A."/>
            <person name="Eastwood D.C."/>
            <person name="Martin F."/>
            <person name="Cullen D."/>
            <person name="Grigoriev I.V."/>
            <person name="Hibbett D.S."/>
        </authorList>
    </citation>
    <scope>NUCLEOTIDE SEQUENCE [LARGE SCALE GENOMIC DNA]</scope>
    <source>
        <strain evidence="4">RWD-64-598 SS2</strain>
    </source>
</reference>
<sequence>MHEPLPVPERPDATPPPELGEKEAELYKAVYEHFAKEGYVLPNEEKGELSEEEKEWLTYECMLRYLRCAKWNEKEAIKRLESTLKWRREFGVYDVVTAEQVEPEAVSGKHVLFGFDVVGRPNAYVYPHEDGTRAVQLTVWILERAIDLMPPGVETLNVLVKQVDGKIPALSTCLSFLNIVQTHYPERLGLAIATNMSWMLQLLVKLIRPFIDPVTNEKIRLNAVSRDDGAICTAGKDGEKLVDGDQVARAGWGGNVGFEYVHEEYWPRLVEMCRRRREGMHEAWKELGGTVGIREWDVKMTQENIETSTNVDL</sequence>
<evidence type="ECO:0000259" key="2">
    <source>
        <dbReference type="PROSITE" id="PS50191"/>
    </source>
</evidence>
<feature type="compositionally biased region" description="Pro residues" evidence="1">
    <location>
        <begin position="1"/>
        <end position="18"/>
    </location>
</feature>
<feature type="domain" description="CRAL-TRIO" evidence="2">
    <location>
        <begin position="146"/>
        <end position="260"/>
    </location>
</feature>
<dbReference type="Gene3D" id="3.40.525.10">
    <property type="entry name" value="CRAL-TRIO lipid binding domain"/>
    <property type="match status" value="1"/>
</dbReference>
<dbReference type="InterPro" id="IPR036273">
    <property type="entry name" value="CRAL/TRIO_N_dom_sf"/>
</dbReference>
<dbReference type="AlphaFoldDB" id="A0A5M3MXV4"/>
<dbReference type="SMART" id="SM01100">
    <property type="entry name" value="CRAL_TRIO_N"/>
    <property type="match status" value="1"/>
</dbReference>
<evidence type="ECO:0000256" key="1">
    <source>
        <dbReference type="SAM" id="MobiDB-lite"/>
    </source>
</evidence>
<dbReference type="InterPro" id="IPR036865">
    <property type="entry name" value="CRAL-TRIO_dom_sf"/>
</dbReference>
<feature type="region of interest" description="Disordered" evidence="1">
    <location>
        <begin position="1"/>
        <end position="21"/>
    </location>
</feature>
<dbReference type="InterPro" id="IPR011074">
    <property type="entry name" value="CRAL/TRIO_N_dom"/>
</dbReference>
<dbReference type="GeneID" id="19202791"/>
<dbReference type="EMBL" id="JH711575">
    <property type="protein sequence ID" value="EIW83952.1"/>
    <property type="molecule type" value="Genomic_DNA"/>
</dbReference>
<organism evidence="3 4">
    <name type="scientific">Coniophora puteana (strain RWD-64-598)</name>
    <name type="common">Brown rot fungus</name>
    <dbReference type="NCBI Taxonomy" id="741705"/>
    <lineage>
        <taxon>Eukaryota</taxon>
        <taxon>Fungi</taxon>
        <taxon>Dikarya</taxon>
        <taxon>Basidiomycota</taxon>
        <taxon>Agaricomycotina</taxon>
        <taxon>Agaricomycetes</taxon>
        <taxon>Agaricomycetidae</taxon>
        <taxon>Boletales</taxon>
        <taxon>Coniophorineae</taxon>
        <taxon>Coniophoraceae</taxon>
        <taxon>Coniophora</taxon>
    </lineage>
</organism>
<dbReference type="SUPFAM" id="SSF46938">
    <property type="entry name" value="CRAL/TRIO N-terminal domain"/>
    <property type="match status" value="1"/>
</dbReference>
<dbReference type="PROSITE" id="PS50191">
    <property type="entry name" value="CRAL_TRIO"/>
    <property type="match status" value="1"/>
</dbReference>
<comment type="caution">
    <text evidence="3">The sequence shown here is derived from an EMBL/GenBank/DDBJ whole genome shotgun (WGS) entry which is preliminary data.</text>
</comment>
<dbReference type="OrthoDB" id="75724at2759"/>
<protein>
    <submittedName>
        <fullName evidence="3">CRAL TRIO domain-containing protein</fullName>
    </submittedName>
</protein>
<dbReference type="Proteomes" id="UP000053558">
    <property type="component" value="Unassembled WGS sequence"/>
</dbReference>
<keyword evidence="4" id="KW-1185">Reference proteome</keyword>
<dbReference type="InterPro" id="IPR052578">
    <property type="entry name" value="PI_Transfer_CRAL-TRIO"/>
</dbReference>
<dbReference type="InterPro" id="IPR001251">
    <property type="entry name" value="CRAL-TRIO_dom"/>
</dbReference>